<proteinExistence type="predicted"/>
<dbReference type="AlphaFoldDB" id="A0ABD1G980"/>
<dbReference type="SUPFAM" id="SSF47699">
    <property type="entry name" value="Bifunctional inhibitor/lipid-transfer protein/seed storage 2S albumin"/>
    <property type="match status" value="1"/>
</dbReference>
<accession>A0ABD1G980</accession>
<organism evidence="5 6">
    <name type="scientific">Salvia divinorum</name>
    <name type="common">Maria pastora</name>
    <name type="synonym">Diviner's sage</name>
    <dbReference type="NCBI Taxonomy" id="28513"/>
    <lineage>
        <taxon>Eukaryota</taxon>
        <taxon>Viridiplantae</taxon>
        <taxon>Streptophyta</taxon>
        <taxon>Embryophyta</taxon>
        <taxon>Tracheophyta</taxon>
        <taxon>Spermatophyta</taxon>
        <taxon>Magnoliopsida</taxon>
        <taxon>eudicotyledons</taxon>
        <taxon>Gunneridae</taxon>
        <taxon>Pentapetalae</taxon>
        <taxon>asterids</taxon>
        <taxon>lamiids</taxon>
        <taxon>Lamiales</taxon>
        <taxon>Lamiaceae</taxon>
        <taxon>Nepetoideae</taxon>
        <taxon>Mentheae</taxon>
        <taxon>Salviinae</taxon>
        <taxon>Salvia</taxon>
        <taxon>Salvia subgen. Calosphace</taxon>
    </lineage>
</organism>
<dbReference type="GO" id="GO:0008289">
    <property type="term" value="F:lipid binding"/>
    <property type="evidence" value="ECO:0007669"/>
    <property type="project" value="UniProtKB-KW"/>
</dbReference>
<feature type="signal peptide" evidence="3">
    <location>
        <begin position="1"/>
        <end position="25"/>
    </location>
</feature>
<dbReference type="InterPro" id="IPR036312">
    <property type="entry name" value="Bifun_inhib/LTP/seed_sf"/>
</dbReference>
<gene>
    <name evidence="5" type="ORF">AAHA92_24996</name>
</gene>
<dbReference type="PANTHER" id="PTHR33214">
    <property type="entry name" value="BIFUNCTIONAL INHIBITOR/LIPID-TRANSFER PROTEIN/SEED STORAGE 2S ALBUMIN SUPERFAMILY PROTEIN"/>
    <property type="match status" value="1"/>
</dbReference>
<feature type="chain" id="PRO_5044825238" evidence="3">
    <location>
        <begin position="26"/>
        <end position="90"/>
    </location>
</feature>
<evidence type="ECO:0000259" key="4">
    <source>
        <dbReference type="SMART" id="SM00499"/>
    </source>
</evidence>
<feature type="domain" description="Bifunctional inhibitor/plant lipid transfer protein/seed storage helical" evidence="4">
    <location>
        <begin position="25"/>
        <end position="90"/>
    </location>
</feature>
<dbReference type="InterPro" id="IPR016140">
    <property type="entry name" value="Bifunc_inhib/LTP/seed_store"/>
</dbReference>
<keyword evidence="3" id="KW-0732">Signal</keyword>
<sequence length="90" mass="9501">MRKGIGAALFVMVVMAAAMSAGAECDPVQLFPCLGAMSSGQDPSAECCTKLKEQQPCFCQYMSNPEFKPYIDSPNARKVAAVCGISTPTC</sequence>
<dbReference type="EMBL" id="JBEAFC010000009">
    <property type="protein sequence ID" value="KAL1540682.1"/>
    <property type="molecule type" value="Genomic_DNA"/>
</dbReference>
<name>A0ABD1G980_SALDI</name>
<dbReference type="InterPro" id="IPR033872">
    <property type="entry name" value="nsLTP2"/>
</dbReference>
<comment type="caution">
    <text evidence="5">The sequence shown here is derived from an EMBL/GenBank/DDBJ whole genome shotgun (WGS) entry which is preliminary data.</text>
</comment>
<dbReference type="PANTHER" id="PTHR33214:SF69">
    <property type="entry name" value="BIFUNCTIONAL INHIBITOR_LIPID-TRANSFER PROTEIN_SEED STORAGE 2S ALBUMIN SUPERFAMILY PROTEIN"/>
    <property type="match status" value="1"/>
</dbReference>
<evidence type="ECO:0000256" key="2">
    <source>
        <dbReference type="ARBA" id="ARBA00023121"/>
    </source>
</evidence>
<evidence type="ECO:0000256" key="1">
    <source>
        <dbReference type="ARBA" id="ARBA00022448"/>
    </source>
</evidence>
<dbReference type="SMART" id="SM00499">
    <property type="entry name" value="AAI"/>
    <property type="match status" value="1"/>
</dbReference>
<dbReference type="CDD" id="cd01959">
    <property type="entry name" value="nsLTP2"/>
    <property type="match status" value="1"/>
</dbReference>
<evidence type="ECO:0000313" key="6">
    <source>
        <dbReference type="Proteomes" id="UP001567538"/>
    </source>
</evidence>
<dbReference type="Proteomes" id="UP001567538">
    <property type="component" value="Unassembled WGS sequence"/>
</dbReference>
<dbReference type="Pfam" id="PF00234">
    <property type="entry name" value="Tryp_alpha_amyl"/>
    <property type="match status" value="1"/>
</dbReference>
<protein>
    <submittedName>
        <fullName evidence="5">Non-specific lipid-transfer protein 2-like</fullName>
    </submittedName>
</protein>
<keyword evidence="6" id="KW-1185">Reference proteome</keyword>
<reference evidence="5 6" key="1">
    <citation type="submission" date="2024-06" db="EMBL/GenBank/DDBJ databases">
        <title>A chromosome level genome sequence of Diviner's sage (Salvia divinorum).</title>
        <authorList>
            <person name="Ford S.A."/>
            <person name="Ro D.-K."/>
            <person name="Ness R.W."/>
            <person name="Phillips M.A."/>
        </authorList>
    </citation>
    <scope>NUCLEOTIDE SEQUENCE [LARGE SCALE GENOMIC DNA]</scope>
    <source>
        <strain evidence="5">SAF-2024a</strain>
        <tissue evidence="5">Leaf</tissue>
    </source>
</reference>
<evidence type="ECO:0000256" key="3">
    <source>
        <dbReference type="SAM" id="SignalP"/>
    </source>
</evidence>
<keyword evidence="2" id="KW-0446">Lipid-binding</keyword>
<evidence type="ECO:0000313" key="5">
    <source>
        <dbReference type="EMBL" id="KAL1540682.1"/>
    </source>
</evidence>
<keyword evidence="1" id="KW-0813">Transport</keyword>
<dbReference type="Gene3D" id="1.10.110.10">
    <property type="entry name" value="Plant lipid-transfer and hydrophobic proteins"/>
    <property type="match status" value="1"/>
</dbReference>